<dbReference type="SMART" id="SM01008">
    <property type="entry name" value="Ald_Xan_dh_C"/>
    <property type="match status" value="1"/>
</dbReference>
<dbReference type="SUPFAM" id="SSF54665">
    <property type="entry name" value="CO dehydrogenase molybdoprotein N-domain-like"/>
    <property type="match status" value="1"/>
</dbReference>
<dbReference type="Proteomes" id="UP000277671">
    <property type="component" value="Unassembled WGS sequence"/>
</dbReference>
<dbReference type="SUPFAM" id="SSF56003">
    <property type="entry name" value="Molybdenum cofactor-binding domain"/>
    <property type="match status" value="1"/>
</dbReference>
<keyword evidence="5" id="KW-1185">Reference proteome</keyword>
<dbReference type="InterPro" id="IPR008274">
    <property type="entry name" value="AldOxase/xan_DH_MoCoBD1"/>
</dbReference>
<dbReference type="Gene3D" id="3.30.365.10">
    <property type="entry name" value="Aldehyde oxidase/xanthine dehydrogenase, molybdopterin binding domain"/>
    <property type="match status" value="4"/>
</dbReference>
<gene>
    <name evidence="4" type="ORF">BDK92_6909</name>
</gene>
<dbReference type="Pfam" id="PF01315">
    <property type="entry name" value="Ald_Xan_dh_C"/>
    <property type="match status" value="1"/>
</dbReference>
<dbReference type="Gene3D" id="3.90.1170.50">
    <property type="entry name" value="Aldehyde oxidase/xanthine dehydrogenase, a/b hammerhead"/>
    <property type="match status" value="1"/>
</dbReference>
<dbReference type="InterPro" id="IPR046867">
    <property type="entry name" value="AldOxase/xan_DH_MoCoBD2"/>
</dbReference>
<evidence type="ECO:0000313" key="4">
    <source>
        <dbReference type="EMBL" id="RKR92468.1"/>
    </source>
</evidence>
<evidence type="ECO:0000313" key="5">
    <source>
        <dbReference type="Proteomes" id="UP000277671"/>
    </source>
</evidence>
<dbReference type="InterPro" id="IPR037165">
    <property type="entry name" value="AldOxase/xan_DH_Mopterin-bd_sf"/>
</dbReference>
<dbReference type="PANTHER" id="PTHR11908:SF132">
    <property type="entry name" value="ALDEHYDE OXIDASE 1-RELATED"/>
    <property type="match status" value="1"/>
</dbReference>
<dbReference type="Pfam" id="PF20256">
    <property type="entry name" value="MoCoBD_2"/>
    <property type="match status" value="1"/>
</dbReference>
<dbReference type="EMBL" id="RBKT01000001">
    <property type="protein sequence ID" value="RKR92468.1"/>
    <property type="molecule type" value="Genomic_DNA"/>
</dbReference>
<evidence type="ECO:0000259" key="3">
    <source>
        <dbReference type="SMART" id="SM01008"/>
    </source>
</evidence>
<dbReference type="Pfam" id="PF02738">
    <property type="entry name" value="MoCoBD_1"/>
    <property type="match status" value="1"/>
</dbReference>
<feature type="domain" description="Aldehyde oxidase/xanthine dehydrogenase a/b hammerhead" evidence="3">
    <location>
        <begin position="22"/>
        <end position="126"/>
    </location>
</feature>
<proteinExistence type="predicted"/>
<protein>
    <submittedName>
        <fullName evidence="4">Xanthine dehydrogenase molybdenum binding subunit apoprotein</fullName>
    </submittedName>
</protein>
<dbReference type="InterPro" id="IPR000674">
    <property type="entry name" value="Ald_Oxase/Xan_DH_a/b"/>
</dbReference>
<dbReference type="GO" id="GO:0016491">
    <property type="term" value="F:oxidoreductase activity"/>
    <property type="evidence" value="ECO:0007669"/>
    <property type="project" value="UniProtKB-KW"/>
</dbReference>
<evidence type="ECO:0000256" key="2">
    <source>
        <dbReference type="ARBA" id="ARBA00023002"/>
    </source>
</evidence>
<dbReference type="AlphaFoldDB" id="A0A495JV87"/>
<dbReference type="GO" id="GO:0005506">
    <property type="term" value="F:iron ion binding"/>
    <property type="evidence" value="ECO:0007669"/>
    <property type="project" value="InterPro"/>
</dbReference>
<dbReference type="InterPro" id="IPR036856">
    <property type="entry name" value="Ald_Oxase/Xan_DH_a/b_sf"/>
</dbReference>
<organism evidence="4 5">
    <name type="scientific">Micromonospora pisi</name>
    <dbReference type="NCBI Taxonomy" id="589240"/>
    <lineage>
        <taxon>Bacteria</taxon>
        <taxon>Bacillati</taxon>
        <taxon>Actinomycetota</taxon>
        <taxon>Actinomycetes</taxon>
        <taxon>Micromonosporales</taxon>
        <taxon>Micromonosporaceae</taxon>
        <taxon>Micromonospora</taxon>
    </lineage>
</organism>
<dbReference type="OrthoDB" id="8428274at2"/>
<dbReference type="InterPro" id="IPR016208">
    <property type="entry name" value="Ald_Oxase/xanthine_DH-like"/>
</dbReference>
<keyword evidence="1" id="KW-0500">Molybdenum</keyword>
<keyword evidence="2" id="KW-0560">Oxidoreductase</keyword>
<evidence type="ECO:0000256" key="1">
    <source>
        <dbReference type="ARBA" id="ARBA00022505"/>
    </source>
</evidence>
<dbReference type="PANTHER" id="PTHR11908">
    <property type="entry name" value="XANTHINE DEHYDROGENASE"/>
    <property type="match status" value="1"/>
</dbReference>
<name>A0A495JV87_9ACTN</name>
<reference evidence="4 5" key="1">
    <citation type="submission" date="2018-10" db="EMBL/GenBank/DDBJ databases">
        <title>Sequencing the genomes of 1000 actinobacteria strains.</title>
        <authorList>
            <person name="Klenk H.-P."/>
        </authorList>
    </citation>
    <scope>NUCLEOTIDE SEQUENCE [LARGE SCALE GENOMIC DNA]</scope>
    <source>
        <strain evidence="4 5">DSM 45175</strain>
    </source>
</reference>
<accession>A0A495JV87</accession>
<comment type="caution">
    <text evidence="4">The sequence shown here is derived from an EMBL/GenBank/DDBJ whole genome shotgun (WGS) entry which is preliminary data.</text>
</comment>
<sequence>MTAPAGAVGTPRVRLEGREKVTGTARYAVEYPVDRVAYAWPVQSTVVRAQINRVDADTALATAGVLSVLWYDNAPRLHDETDPDLFLLQRPEVRFRGQVVALVVAETLEAAREAAGLVRVDYDTLPHSTVLTERHPGLYKPEKVNAGYPTDTAIGDFDAGFEAAEVRVDHVYRTPAYHNNPMEPHAATAHWLDGRLLAYDSNQGSSRVAQALAKLFSLSPGAVRVIAEHVGGGFGSKGNPRCPVVLAAMAARQVDRPVRLALTRQHLFSLVGYRTPTIQRVRLGADADGRLAAFAHDAISQSSTMTEFAEQTATYGRGMYAAPHRRTTHRLARLDVPTPFWMRAPGECPGSFALESALDELAIACGVDPVELRIRNEATTDPEEGRPYSTRNLVACLREGARRFGWSERDPAVGLHRQGRWLVGTGVAGASYPARAGASTATAQANPDGSYDVAVNATDIGTGARTALWQIAADALGVAPDRVRIRIGDSDLGMAYVAGGSMGTSSWGWAVVKACGQLRDRLRAQPDGRVPDGGLRVRADTTDDLAAQAERAPYNRYAFGAHFAEVRVNVDSGEVRVGRMLGVYAVGRVVNPTTARAQFIGGMTMGISMALHEEGLLDSRFGDWVNHDLATYHIAANADIESIDAHWIDEDDPHLNPLGVKGIGEIGIVGSAAAVANAVHHATGVRVRELPVRLEKLLVELSAREA</sequence>
<dbReference type="RefSeq" id="WP_121160452.1">
    <property type="nucleotide sequence ID" value="NZ_RBKT01000001.1"/>
</dbReference>